<dbReference type="Pfam" id="PF00455">
    <property type="entry name" value="DeoRC"/>
    <property type="match status" value="1"/>
</dbReference>
<accession>A0A5R9JC61</accession>
<reference evidence="5 6" key="1">
    <citation type="submission" date="2019-05" db="EMBL/GenBank/DDBJ databases">
        <authorList>
            <person name="Pankratov T."/>
            <person name="Grouzdev D."/>
        </authorList>
    </citation>
    <scope>NUCLEOTIDE SEQUENCE [LARGE SCALE GENOMIC DNA]</scope>
    <source>
        <strain evidence="5 6">KEBCLARHB70R</strain>
    </source>
</reference>
<dbReference type="GO" id="GO:0003677">
    <property type="term" value="F:DNA binding"/>
    <property type="evidence" value="ECO:0007669"/>
    <property type="project" value="UniProtKB-KW"/>
</dbReference>
<evidence type="ECO:0000256" key="3">
    <source>
        <dbReference type="ARBA" id="ARBA00023163"/>
    </source>
</evidence>
<dbReference type="RefSeq" id="WP_138324828.1">
    <property type="nucleotide sequence ID" value="NZ_VCDI01000001.1"/>
</dbReference>
<gene>
    <name evidence="5" type="ORF">FE263_05285</name>
</gene>
<dbReference type="SMART" id="SM01134">
    <property type="entry name" value="DeoRC"/>
    <property type="match status" value="1"/>
</dbReference>
<dbReference type="PANTHER" id="PTHR30363">
    <property type="entry name" value="HTH-TYPE TRANSCRIPTIONAL REGULATOR SRLR-RELATED"/>
    <property type="match status" value="1"/>
</dbReference>
<proteinExistence type="predicted"/>
<dbReference type="EMBL" id="VCDI01000001">
    <property type="protein sequence ID" value="TLU74579.1"/>
    <property type="molecule type" value="Genomic_DNA"/>
</dbReference>
<sequence length="257" mass="27539">MAAFGAVNRQKEIVDRLRIDGKVSVVALSEDLGVSVVTIRNDLDVLERQQMLRRLRGGAIAVRPARFQRSLHPLHNAFEDEKARIGELAASLVRDGETIIIDAGSTTLALARALPMALQDVAVVTPALDVALELERHLGVKVVVTGGTFAKPQRCLISPFATTLLRQINADVAFVACSGVDAGKGFTTQSWEEAEVKHAIVAAASRVVFLADRGKIGHVATAKIMDIRDAELLITDSDADPASLRPLEQAGLNIIQA</sequence>
<dbReference type="Gene3D" id="3.40.50.1360">
    <property type="match status" value="1"/>
</dbReference>
<dbReference type="SMART" id="SM00420">
    <property type="entry name" value="HTH_DEOR"/>
    <property type="match status" value="1"/>
</dbReference>
<dbReference type="InterPro" id="IPR050313">
    <property type="entry name" value="Carb_Metab_HTH_regulators"/>
</dbReference>
<dbReference type="InterPro" id="IPR036390">
    <property type="entry name" value="WH_DNA-bd_sf"/>
</dbReference>
<keyword evidence="2" id="KW-0238">DNA-binding</keyword>
<dbReference type="PROSITE" id="PS51000">
    <property type="entry name" value="HTH_DEOR_2"/>
    <property type="match status" value="1"/>
</dbReference>
<keyword evidence="6" id="KW-1185">Reference proteome</keyword>
<organism evidence="5 6">
    <name type="scientific">Lichenicoccus roseus</name>
    <dbReference type="NCBI Taxonomy" id="2683649"/>
    <lineage>
        <taxon>Bacteria</taxon>
        <taxon>Pseudomonadati</taxon>
        <taxon>Pseudomonadota</taxon>
        <taxon>Alphaproteobacteria</taxon>
        <taxon>Acetobacterales</taxon>
        <taxon>Acetobacteraceae</taxon>
        <taxon>Lichenicoccus</taxon>
    </lineage>
</organism>
<dbReference type="InterPro" id="IPR018356">
    <property type="entry name" value="Tscrpt_reg_HTH_DeoR_CS"/>
</dbReference>
<dbReference type="InterPro" id="IPR014036">
    <property type="entry name" value="DeoR-like_C"/>
</dbReference>
<dbReference type="SUPFAM" id="SSF100950">
    <property type="entry name" value="NagB/RpiA/CoA transferase-like"/>
    <property type="match status" value="1"/>
</dbReference>
<dbReference type="AlphaFoldDB" id="A0A5R9JC61"/>
<dbReference type="GO" id="GO:0003700">
    <property type="term" value="F:DNA-binding transcription factor activity"/>
    <property type="evidence" value="ECO:0007669"/>
    <property type="project" value="InterPro"/>
</dbReference>
<evidence type="ECO:0000256" key="1">
    <source>
        <dbReference type="ARBA" id="ARBA00023015"/>
    </source>
</evidence>
<keyword evidence="3" id="KW-0804">Transcription</keyword>
<keyword evidence="1" id="KW-0805">Transcription regulation</keyword>
<evidence type="ECO:0000313" key="5">
    <source>
        <dbReference type="EMBL" id="TLU74579.1"/>
    </source>
</evidence>
<dbReference type="InterPro" id="IPR036388">
    <property type="entry name" value="WH-like_DNA-bd_sf"/>
</dbReference>
<dbReference type="PANTHER" id="PTHR30363:SF44">
    <property type="entry name" value="AGA OPERON TRANSCRIPTIONAL REPRESSOR-RELATED"/>
    <property type="match status" value="1"/>
</dbReference>
<protein>
    <submittedName>
        <fullName evidence="5">DeoR/GlpR transcriptional regulator</fullName>
    </submittedName>
</protein>
<dbReference type="SUPFAM" id="SSF46785">
    <property type="entry name" value="Winged helix' DNA-binding domain"/>
    <property type="match status" value="1"/>
</dbReference>
<name>A0A5R9JC61_9PROT</name>
<evidence type="ECO:0000259" key="4">
    <source>
        <dbReference type="PROSITE" id="PS51000"/>
    </source>
</evidence>
<evidence type="ECO:0000313" key="6">
    <source>
        <dbReference type="Proteomes" id="UP000305654"/>
    </source>
</evidence>
<dbReference type="InterPro" id="IPR037171">
    <property type="entry name" value="NagB/RpiA_transferase-like"/>
</dbReference>
<dbReference type="PROSITE" id="PS00894">
    <property type="entry name" value="HTH_DEOR_1"/>
    <property type="match status" value="1"/>
</dbReference>
<feature type="domain" description="HTH deoR-type" evidence="4">
    <location>
        <begin position="6"/>
        <end position="61"/>
    </location>
</feature>
<dbReference type="Gene3D" id="1.10.10.10">
    <property type="entry name" value="Winged helix-like DNA-binding domain superfamily/Winged helix DNA-binding domain"/>
    <property type="match status" value="1"/>
</dbReference>
<dbReference type="InterPro" id="IPR001034">
    <property type="entry name" value="DeoR_HTH"/>
</dbReference>
<evidence type="ECO:0000256" key="2">
    <source>
        <dbReference type="ARBA" id="ARBA00023125"/>
    </source>
</evidence>
<dbReference type="OrthoDB" id="9816363at2"/>
<comment type="caution">
    <text evidence="5">The sequence shown here is derived from an EMBL/GenBank/DDBJ whole genome shotgun (WGS) entry which is preliminary data.</text>
</comment>
<dbReference type="Proteomes" id="UP000305654">
    <property type="component" value="Unassembled WGS sequence"/>
</dbReference>
<dbReference type="Pfam" id="PF08220">
    <property type="entry name" value="HTH_DeoR"/>
    <property type="match status" value="1"/>
</dbReference>